<dbReference type="Proteomes" id="UP000028664">
    <property type="component" value="Segment"/>
</dbReference>
<sequence>MAKKTIYLWCIRTEVEGELYVDGWSSSDGPGLIPYELDEDDPFFISPGKYKLINDRLVYDNSRWEKEEEESKKRQEEERRRQEILKNIENIIKEKDDEIAELKGTVDMLSKMNEDYAVMISELLSELSRNPLDDPPADDGGGEVPVEEEA</sequence>
<feature type="coiled-coil region" evidence="1">
    <location>
        <begin position="59"/>
        <end position="112"/>
    </location>
</feature>
<reference evidence="3 4" key="1">
    <citation type="submission" date="2014-06" db="EMBL/GenBank/DDBJ databases">
        <title>Bioinformatic genomic analysis of Bacillus phage Bobb.</title>
        <authorList>
            <person name="Lewis H.M.N."/>
            <person name="Temple L."/>
            <person name="Barth R.N."/>
            <person name="Bowles K.M."/>
            <person name="Churchin D.I."/>
            <person name="Scott-Croshaw C."/>
            <person name="Glasgow G.H."/>
            <person name="Gloe M.W."/>
            <person name="McGough T.M."/>
            <person name="Nutbrown S.A."/>
            <person name="Romulus S.R."/>
            <person name="Sanders K.A.M."/>
            <person name="Diachok C.R."/>
            <person name="Serigano J.P."/>
            <person name="Shin D."/>
            <person name="Suresh M.H."/>
            <person name="Conner A.R.N."/>
            <person name="Korba R.M."/>
            <person name="Livermore R.J."/>
            <person name="Rohlf M.B."/>
            <person name="Utterback S.D."/>
            <person name="Wilson V.E."/>
        </authorList>
    </citation>
    <scope>NUCLEOTIDE SEQUENCE [LARGE SCALE GENOMIC DNA]</scope>
</reference>
<organism evidence="3 4">
    <name type="scientific">Bacillus phage Bobb</name>
    <dbReference type="NCBI Taxonomy" id="1527469"/>
    <lineage>
        <taxon>Viruses</taxon>
        <taxon>Duplodnaviria</taxon>
        <taxon>Heunggongvirae</taxon>
        <taxon>Uroviricota</taxon>
        <taxon>Caudoviricetes</taxon>
        <taxon>Herelleviridae</taxon>
        <taxon>Bastillevirinae</taxon>
        <taxon>Agatevirus</taxon>
        <taxon>Agatevirus bobb</taxon>
    </lineage>
</organism>
<protein>
    <submittedName>
        <fullName evidence="3">Uncharacterized protein</fullName>
    </submittedName>
</protein>
<keyword evidence="4" id="KW-1185">Reference proteome</keyword>
<evidence type="ECO:0000256" key="2">
    <source>
        <dbReference type="SAM" id="MobiDB-lite"/>
    </source>
</evidence>
<dbReference type="EMBL" id="KM051843">
    <property type="protein sequence ID" value="AII28074.1"/>
    <property type="molecule type" value="Genomic_DNA"/>
</dbReference>
<evidence type="ECO:0000313" key="4">
    <source>
        <dbReference type="Proteomes" id="UP000028664"/>
    </source>
</evidence>
<accession>A0A076G7X3</accession>
<feature type="compositionally biased region" description="Acidic residues" evidence="2">
    <location>
        <begin position="135"/>
        <end position="150"/>
    </location>
</feature>
<dbReference type="OrthoDB" id="26862at10239"/>
<evidence type="ECO:0000256" key="1">
    <source>
        <dbReference type="SAM" id="Coils"/>
    </source>
</evidence>
<dbReference type="RefSeq" id="YP_009056442.1">
    <property type="nucleotide sequence ID" value="NC_024792.1"/>
</dbReference>
<dbReference type="KEGG" id="vg:20283460"/>
<feature type="region of interest" description="Disordered" evidence="2">
    <location>
        <begin position="127"/>
        <end position="150"/>
    </location>
</feature>
<dbReference type="GeneID" id="20283460"/>
<keyword evidence="1" id="KW-0175">Coiled coil</keyword>
<evidence type="ECO:0000313" key="3">
    <source>
        <dbReference type="EMBL" id="AII28074.1"/>
    </source>
</evidence>
<name>A0A076G7X3_9CAUD</name>
<proteinExistence type="predicted"/>